<keyword evidence="4" id="KW-0342">GTP-binding</keyword>
<dbReference type="InterPro" id="IPR052236">
    <property type="entry name" value="Small_GTPase_RasD"/>
</dbReference>
<evidence type="ECO:0000256" key="2">
    <source>
        <dbReference type="ARBA" id="ARBA00022475"/>
    </source>
</evidence>
<dbReference type="SMART" id="SM00173">
    <property type="entry name" value="RAS"/>
    <property type="match status" value="1"/>
</dbReference>
<dbReference type="PROSITE" id="PS51419">
    <property type="entry name" value="RAB"/>
    <property type="match status" value="1"/>
</dbReference>
<dbReference type="Gene3D" id="3.40.50.300">
    <property type="entry name" value="P-loop containing nucleotide triphosphate hydrolases"/>
    <property type="match status" value="1"/>
</dbReference>
<dbReference type="PANTHER" id="PTHR46149:SF7">
    <property type="entry name" value="GTP-BINDING PROTEIN DI-RAS2"/>
    <property type="match status" value="1"/>
</dbReference>
<evidence type="ECO:0000256" key="4">
    <source>
        <dbReference type="ARBA" id="ARBA00023134"/>
    </source>
</evidence>
<gene>
    <name evidence="7" type="ORF">OFUS_LOCUS14549</name>
</gene>
<dbReference type="GO" id="GO:0003924">
    <property type="term" value="F:GTPase activity"/>
    <property type="evidence" value="ECO:0007669"/>
    <property type="project" value="InterPro"/>
</dbReference>
<keyword evidence="8" id="KW-1185">Reference proteome</keyword>
<dbReference type="EMBL" id="CAIIXF020000007">
    <property type="protein sequence ID" value="CAH1789139.1"/>
    <property type="molecule type" value="Genomic_DNA"/>
</dbReference>
<evidence type="ECO:0000256" key="1">
    <source>
        <dbReference type="ARBA" id="ARBA00004193"/>
    </source>
</evidence>
<dbReference type="SUPFAM" id="SSF52540">
    <property type="entry name" value="P-loop containing nucleoside triphosphate hydrolases"/>
    <property type="match status" value="1"/>
</dbReference>
<protein>
    <submittedName>
        <fullName evidence="7">Uncharacterized protein</fullName>
    </submittedName>
</protein>
<name>A0A8J1Y2S6_OWEFU</name>
<dbReference type="GO" id="GO:0005525">
    <property type="term" value="F:GTP binding"/>
    <property type="evidence" value="ECO:0007669"/>
    <property type="project" value="UniProtKB-KW"/>
</dbReference>
<evidence type="ECO:0000256" key="6">
    <source>
        <dbReference type="ARBA" id="ARBA00023288"/>
    </source>
</evidence>
<proteinExistence type="predicted"/>
<dbReference type="Proteomes" id="UP000749559">
    <property type="component" value="Unassembled WGS sequence"/>
</dbReference>
<evidence type="ECO:0000313" key="7">
    <source>
        <dbReference type="EMBL" id="CAH1789139.1"/>
    </source>
</evidence>
<dbReference type="InterPro" id="IPR027417">
    <property type="entry name" value="P-loop_NTPase"/>
</dbReference>
<dbReference type="Pfam" id="PF00071">
    <property type="entry name" value="Ras"/>
    <property type="match status" value="1"/>
</dbReference>
<comment type="caution">
    <text evidence="7">The sequence shown here is derived from an EMBL/GenBank/DDBJ whole genome shotgun (WGS) entry which is preliminary data.</text>
</comment>
<dbReference type="PRINTS" id="PR00449">
    <property type="entry name" value="RASTRNSFRMNG"/>
</dbReference>
<evidence type="ECO:0000313" key="8">
    <source>
        <dbReference type="Proteomes" id="UP000749559"/>
    </source>
</evidence>
<dbReference type="InterPro" id="IPR001806">
    <property type="entry name" value="Small_GTPase"/>
</dbReference>
<keyword evidence="3" id="KW-0488">Methylation</keyword>
<evidence type="ECO:0000256" key="5">
    <source>
        <dbReference type="ARBA" id="ARBA00023136"/>
    </source>
</evidence>
<comment type="subcellular location">
    <subcellularLocation>
        <location evidence="1">Cell membrane</location>
        <topology evidence="1">Lipid-anchor</topology>
    </subcellularLocation>
</comment>
<keyword evidence="6" id="KW-0449">Lipoprotein</keyword>
<keyword evidence="2" id="KW-1003">Cell membrane</keyword>
<dbReference type="AlphaFoldDB" id="A0A8J1Y2S6"/>
<keyword evidence="5" id="KW-0472">Membrane</keyword>
<dbReference type="PROSITE" id="PS51421">
    <property type="entry name" value="RAS"/>
    <property type="match status" value="1"/>
</dbReference>
<sequence>MTFWSNKRCTYGLPKKFNISVMGSRGCGKSSIVNQFMHNCRTTNQKASENIHSFNIQNGDKSISFDILDTTDSCYYPTTMRKFPIADSQAFILVYALDDPDSFDEAINIYNEICKQRKSKPGVHIPIVFVANKSDLWDEWDDEITLMNRVISQTTVEIDMEMAHLEVSARDNINVIDIFEKILQLIGCMFPLKKTIEQQRLSNIQPPKPKSKLRQILSLISKKPKDPEVSEVKINMIGIEDDLGSSVSDSSSYNCSDFSSYSSISPRKASLPSSALYKSIWASSYETIPATSSMLNINDKEDALFRKGSLDWPRCSNDLQVPRKEERRKSLDTQLTKMKQNRYRNDRLFTPLIDATNKQNSPKSSYEAIPTFDFLIKTESLSFEDEVHKMANSDLEKETETNKSLMNLCKSIQIDAVSIMQCLPRQPKHYVRYYD</sequence>
<dbReference type="SMART" id="SM00175">
    <property type="entry name" value="RAB"/>
    <property type="match status" value="1"/>
</dbReference>
<organism evidence="7 8">
    <name type="scientific">Owenia fusiformis</name>
    <name type="common">Polychaete worm</name>
    <dbReference type="NCBI Taxonomy" id="6347"/>
    <lineage>
        <taxon>Eukaryota</taxon>
        <taxon>Metazoa</taxon>
        <taxon>Spiralia</taxon>
        <taxon>Lophotrochozoa</taxon>
        <taxon>Annelida</taxon>
        <taxon>Polychaeta</taxon>
        <taxon>Sedentaria</taxon>
        <taxon>Canalipalpata</taxon>
        <taxon>Sabellida</taxon>
        <taxon>Oweniida</taxon>
        <taxon>Oweniidae</taxon>
        <taxon>Owenia</taxon>
    </lineage>
</organism>
<keyword evidence="4" id="KW-0547">Nucleotide-binding</keyword>
<accession>A0A8J1Y2S6</accession>
<dbReference type="PANTHER" id="PTHR46149">
    <property type="entry name" value="MIP08469P"/>
    <property type="match status" value="1"/>
</dbReference>
<dbReference type="GO" id="GO:0005886">
    <property type="term" value="C:plasma membrane"/>
    <property type="evidence" value="ECO:0007669"/>
    <property type="project" value="UniProtKB-SubCell"/>
</dbReference>
<dbReference type="SMART" id="SM00174">
    <property type="entry name" value="RHO"/>
    <property type="match status" value="1"/>
</dbReference>
<reference evidence="7" key="1">
    <citation type="submission" date="2022-03" db="EMBL/GenBank/DDBJ databases">
        <authorList>
            <person name="Martin C."/>
        </authorList>
    </citation>
    <scope>NUCLEOTIDE SEQUENCE</scope>
</reference>
<evidence type="ECO:0000256" key="3">
    <source>
        <dbReference type="ARBA" id="ARBA00022481"/>
    </source>
</evidence>
<dbReference type="OrthoDB" id="8830751at2759"/>